<dbReference type="GO" id="GO:0070062">
    <property type="term" value="C:extracellular exosome"/>
    <property type="evidence" value="ECO:0007669"/>
    <property type="project" value="UniProtKB-ARBA"/>
</dbReference>
<dbReference type="HAMAP" id="MF_00253_B">
    <property type="entry name" value="Gly_tRNA_synth_B"/>
    <property type="match status" value="1"/>
</dbReference>
<dbReference type="Gene3D" id="3.30.930.10">
    <property type="entry name" value="Bira Bifunctional Protein, Domain 2"/>
    <property type="match status" value="1"/>
</dbReference>
<feature type="binding site" evidence="8">
    <location>
        <begin position="190"/>
        <end position="195"/>
    </location>
    <ligand>
        <name>ATP</name>
        <dbReference type="ChEBI" id="CHEBI:30616"/>
    </ligand>
</feature>
<evidence type="ECO:0000313" key="11">
    <source>
        <dbReference type="Proteomes" id="UP000001205"/>
    </source>
</evidence>
<dbReference type="CDD" id="cd00858">
    <property type="entry name" value="GlyRS_anticodon"/>
    <property type="match status" value="1"/>
</dbReference>
<dbReference type="SUPFAM" id="SSF52954">
    <property type="entry name" value="Class II aaRS ABD-related"/>
    <property type="match status" value="1"/>
</dbReference>
<dbReference type="InterPro" id="IPR002315">
    <property type="entry name" value="tRNA-synt_gly"/>
</dbReference>
<evidence type="ECO:0000313" key="10">
    <source>
        <dbReference type="EMBL" id="AAX17702.1"/>
    </source>
</evidence>
<dbReference type="InterPro" id="IPR036621">
    <property type="entry name" value="Anticodon-bd_dom_sf"/>
</dbReference>
<dbReference type="Proteomes" id="UP000001205">
    <property type="component" value="Chromosome"/>
</dbReference>
<dbReference type="GO" id="GO:0015966">
    <property type="term" value="P:diadenosine tetraphosphate biosynthetic process"/>
    <property type="evidence" value="ECO:0007669"/>
    <property type="project" value="UniProtKB-ARBA"/>
</dbReference>
<feature type="binding site" evidence="8">
    <location>
        <position position="148"/>
    </location>
    <ligand>
        <name>substrate</name>
    </ligand>
</feature>
<dbReference type="GO" id="GO:1990742">
    <property type="term" value="C:microvesicle"/>
    <property type="evidence" value="ECO:0007669"/>
    <property type="project" value="UniProtKB-ARBA"/>
</dbReference>
<dbReference type="GO" id="GO:0006426">
    <property type="term" value="P:glycyl-tRNA aminoacylation"/>
    <property type="evidence" value="ECO:0007669"/>
    <property type="project" value="UniProtKB-UniRule"/>
</dbReference>
<evidence type="ECO:0000256" key="3">
    <source>
        <dbReference type="ARBA" id="ARBA00022598"/>
    </source>
</evidence>
<feature type="binding site" evidence="8">
    <location>
        <begin position="195"/>
        <end position="199"/>
    </location>
    <ligand>
        <name>substrate</name>
    </ligand>
</feature>
<comment type="subunit">
    <text evidence="8">Homodimer.</text>
</comment>
<keyword evidence="3 8" id="KW-0436">Ligase</keyword>
<keyword evidence="6 8" id="KW-0648">Protein biosynthesis</keyword>
<feature type="binding site" evidence="8">
    <location>
        <begin position="311"/>
        <end position="314"/>
    </location>
    <ligand>
        <name>ATP</name>
        <dbReference type="ChEBI" id="CHEBI:30616"/>
    </ligand>
</feature>
<dbReference type="PRINTS" id="PR01043">
    <property type="entry name" value="TRNASYNTHGLY"/>
</dbReference>
<feature type="domain" description="Aminoacyl-transfer RNA synthetases class-II family profile" evidence="9">
    <location>
        <begin position="9"/>
        <end position="346"/>
    </location>
</feature>
<evidence type="ECO:0000256" key="6">
    <source>
        <dbReference type="ARBA" id="ARBA00022917"/>
    </source>
</evidence>
<feature type="binding site" evidence="8">
    <location>
        <position position="100"/>
    </location>
    <ligand>
        <name>substrate</name>
    </ligand>
</feature>
<dbReference type="GO" id="GO:0004081">
    <property type="term" value="F:bis(5'-nucleosyl)-tetraphosphatase (asymmetrical) activity"/>
    <property type="evidence" value="ECO:0007669"/>
    <property type="project" value="UniProtKB-ARBA"/>
</dbReference>
<evidence type="ECO:0000256" key="4">
    <source>
        <dbReference type="ARBA" id="ARBA00022741"/>
    </source>
</evidence>
<evidence type="ECO:0000256" key="8">
    <source>
        <dbReference type="HAMAP-Rule" id="MF_00253"/>
    </source>
</evidence>
<accession>A0ABF7PVI2</accession>
<evidence type="ECO:0000256" key="1">
    <source>
        <dbReference type="ARBA" id="ARBA00008226"/>
    </source>
</evidence>
<evidence type="ECO:0000256" key="7">
    <source>
        <dbReference type="ARBA" id="ARBA00023146"/>
    </source>
</evidence>
<comment type="similarity">
    <text evidence="1 8">Belongs to the class-II aminoacyl-tRNA synthetase family.</text>
</comment>
<dbReference type="KEGG" id="btu:BT0371"/>
<comment type="subcellular location">
    <subcellularLocation>
        <location evidence="8">Cytoplasm</location>
    </subcellularLocation>
</comment>
<keyword evidence="5 8" id="KW-0067">ATP-binding</keyword>
<dbReference type="EMBL" id="CP000049">
    <property type="protein sequence ID" value="AAX17702.1"/>
    <property type="molecule type" value="Genomic_DNA"/>
</dbReference>
<dbReference type="CDD" id="cd00774">
    <property type="entry name" value="GlyRS-like_core"/>
    <property type="match status" value="1"/>
</dbReference>
<dbReference type="GO" id="GO:0004820">
    <property type="term" value="F:glycine-tRNA ligase activity"/>
    <property type="evidence" value="ECO:0007669"/>
    <property type="project" value="UniProtKB-UniRule"/>
</dbReference>
<dbReference type="InterPro" id="IPR045864">
    <property type="entry name" value="aa-tRNA-synth_II/BPL/LPL"/>
</dbReference>
<dbReference type="EC" id="6.1.1.14" evidence="8"/>
<dbReference type="AlphaFoldDB" id="A0ABF7PVI2"/>
<dbReference type="PANTHER" id="PTHR10745">
    <property type="entry name" value="GLYCYL-TRNA SYNTHETASE/DNA POLYMERASE SUBUNIT GAMMA-2"/>
    <property type="match status" value="1"/>
</dbReference>
<dbReference type="NCBIfam" id="TIGR00389">
    <property type="entry name" value="glyS_dimeric"/>
    <property type="match status" value="1"/>
</dbReference>
<dbReference type="GO" id="GO:0005737">
    <property type="term" value="C:cytoplasm"/>
    <property type="evidence" value="ECO:0007669"/>
    <property type="project" value="UniProtKB-SubCell"/>
</dbReference>
<protein>
    <recommendedName>
        <fullName evidence="8">Glycine--tRNA ligase</fullName>
        <ecNumber evidence="8">6.1.1.14</ecNumber>
    </recommendedName>
    <alternativeName>
        <fullName evidence="8">Glycyl-tRNA synthetase</fullName>
        <shortName evidence="8">GlyRS</shortName>
    </alternativeName>
</protein>
<dbReference type="PROSITE" id="PS50862">
    <property type="entry name" value="AA_TRNA_LIGASE_II"/>
    <property type="match status" value="1"/>
</dbReference>
<dbReference type="InterPro" id="IPR002314">
    <property type="entry name" value="aa-tRNA-synt_IIb"/>
</dbReference>
<keyword evidence="11" id="KW-1185">Reference proteome</keyword>
<dbReference type="InterPro" id="IPR004154">
    <property type="entry name" value="Anticodon-bd"/>
</dbReference>
<feature type="binding site" evidence="8">
    <location>
        <begin position="307"/>
        <end position="311"/>
    </location>
    <ligand>
        <name>substrate</name>
    </ligand>
</feature>
<reference evidence="11" key="1">
    <citation type="submission" date="2004-12" db="EMBL/GenBank/DDBJ databases">
        <title>The genome sequence of Borrelia hermsii and Borrelia turicatae: comparative analysis of two agents of endemic N. America relapsing fever.</title>
        <authorList>
            <person name="Porcella S.F."/>
            <person name="Raffel S.J."/>
            <person name="Schrumpf M.E."/>
            <person name="Montgomery B."/>
            <person name="Smith T."/>
            <person name="Schwan T.G."/>
        </authorList>
    </citation>
    <scope>NUCLEOTIDE SEQUENCE [LARGE SCALE GENOMIC DNA]</scope>
    <source>
        <strain evidence="11">91E135</strain>
    </source>
</reference>
<dbReference type="InterPro" id="IPR022961">
    <property type="entry name" value="Gly_tRNA_ligase_bac"/>
</dbReference>
<dbReference type="GO" id="GO:0005524">
    <property type="term" value="F:ATP binding"/>
    <property type="evidence" value="ECO:0007669"/>
    <property type="project" value="UniProtKB-UniRule"/>
</dbReference>
<feature type="binding site" evidence="8">
    <location>
        <begin position="180"/>
        <end position="182"/>
    </location>
    <ligand>
        <name>ATP</name>
        <dbReference type="ChEBI" id="CHEBI:30616"/>
    </ligand>
</feature>
<keyword evidence="2 8" id="KW-0963">Cytoplasm</keyword>
<dbReference type="Pfam" id="PF00587">
    <property type="entry name" value="tRNA-synt_2b"/>
    <property type="match status" value="1"/>
</dbReference>
<keyword evidence="7 8" id="KW-0030">Aminoacyl-tRNA synthetase</keyword>
<dbReference type="NCBIfam" id="NF003211">
    <property type="entry name" value="PRK04173.1"/>
    <property type="match status" value="1"/>
</dbReference>
<dbReference type="InterPro" id="IPR006195">
    <property type="entry name" value="aa-tRNA-synth_II"/>
</dbReference>
<dbReference type="InterPro" id="IPR033731">
    <property type="entry name" value="GlyRS-like_core"/>
</dbReference>
<dbReference type="InterPro" id="IPR027031">
    <property type="entry name" value="Gly-tRNA_synthase/POLG2"/>
</dbReference>
<dbReference type="FunFam" id="3.40.50.800:FF:000002">
    <property type="entry name" value="Glycine--tRNA ligase"/>
    <property type="match status" value="1"/>
</dbReference>
<dbReference type="PANTHER" id="PTHR10745:SF8">
    <property type="entry name" value="DNA POLYMERASE SUBUNIT GAMMA-2, MITOCHONDRIAL"/>
    <property type="match status" value="1"/>
</dbReference>
<evidence type="ECO:0000259" key="9">
    <source>
        <dbReference type="PROSITE" id="PS50862"/>
    </source>
</evidence>
<dbReference type="Gene3D" id="3.40.50.800">
    <property type="entry name" value="Anticodon-binding domain"/>
    <property type="match status" value="1"/>
</dbReference>
<feature type="binding site" evidence="8">
    <location>
        <begin position="265"/>
        <end position="266"/>
    </location>
    <ligand>
        <name>ATP</name>
        <dbReference type="ChEBI" id="CHEBI:30616"/>
    </ligand>
</feature>
<comment type="function">
    <text evidence="8">Catalyzes the attachment of glycine to tRNA(Gly).</text>
</comment>
<sequence>MFNMIKIEDIISLAKRKGFVFQSSEIYGGLSGVWDYGPLGIELKKNIQKEWWNTMVYLHENVVGLDSSILMRPEVWEASGHVDSFLDLLVDCKNCKNRFRIDSIDLSNGCSSCNSIGTFTAPRSFNLMFKTNIGAVEDSSNEIYLRPETAQGIFVNFRNVLDSTRLKVPFGIAQVGKAFRNEIVAKNFIFRTCEFEQMEMQFFVHPNQMSDWYYYWQQKRMNFFIETLGIRSDNLRFKEHKGDELAHYAKAAVDIEYKFPFGFQEIEGIHNRGNYDLSQHAKFCGKPKLFEYHDLTSGDKYIPYVIETSLGLTRSVLMTLCDAYAHEELEGEGKRIVLRLHPKLAPYKVAILPLVKKDGLPELARKVFMQFSDDFYMFYDDNGTIGKRYRRQDEIGTPYCVTVDYDTIENRTVTLRDRDSMAQIRIPIDDLYSYIRTEILNYKGVANR</sequence>
<dbReference type="Pfam" id="PF03129">
    <property type="entry name" value="HGTP_anticodon"/>
    <property type="match status" value="1"/>
</dbReference>
<organism evidence="10 11">
    <name type="scientific">Borrelia turicatae (strain 91E135)</name>
    <dbReference type="NCBI Taxonomy" id="314724"/>
    <lineage>
        <taxon>Bacteria</taxon>
        <taxon>Pseudomonadati</taxon>
        <taxon>Spirochaetota</taxon>
        <taxon>Spirochaetia</taxon>
        <taxon>Spirochaetales</taxon>
        <taxon>Borreliaceae</taxon>
        <taxon>Borrelia</taxon>
    </lineage>
</organism>
<name>A0ABF7PVI2_BORT9</name>
<comment type="catalytic activity">
    <reaction evidence="8">
        <text>tRNA(Gly) + glycine + ATP = glycyl-tRNA(Gly) + AMP + diphosphate</text>
        <dbReference type="Rhea" id="RHEA:16013"/>
        <dbReference type="Rhea" id="RHEA-COMP:9664"/>
        <dbReference type="Rhea" id="RHEA-COMP:9683"/>
        <dbReference type="ChEBI" id="CHEBI:30616"/>
        <dbReference type="ChEBI" id="CHEBI:33019"/>
        <dbReference type="ChEBI" id="CHEBI:57305"/>
        <dbReference type="ChEBI" id="CHEBI:78442"/>
        <dbReference type="ChEBI" id="CHEBI:78522"/>
        <dbReference type="ChEBI" id="CHEBI:456215"/>
        <dbReference type="EC" id="6.1.1.14"/>
    </reaction>
</comment>
<proteinExistence type="inferred from homology"/>
<gene>
    <name evidence="8" type="primary">glyQS</name>
    <name evidence="10" type="ordered locus">BT0371</name>
</gene>
<dbReference type="SUPFAM" id="SSF55681">
    <property type="entry name" value="Class II aaRS and biotin synthetases"/>
    <property type="match status" value="1"/>
</dbReference>
<evidence type="ECO:0000256" key="2">
    <source>
        <dbReference type="ARBA" id="ARBA00022490"/>
    </source>
</evidence>
<keyword evidence="4 8" id="KW-0547">Nucleotide-binding</keyword>
<evidence type="ECO:0000256" key="5">
    <source>
        <dbReference type="ARBA" id="ARBA00022840"/>
    </source>
</evidence>